<keyword evidence="1" id="KW-0472">Membrane</keyword>
<gene>
    <name evidence="3" type="ORF">N5B56_01835</name>
</gene>
<evidence type="ECO:0000313" key="4">
    <source>
        <dbReference type="Proteomes" id="UP001431199"/>
    </source>
</evidence>
<organism evidence="3 4">
    <name type="scientific">Eubacterium album</name>
    <dbReference type="NCBI Taxonomy" id="2978477"/>
    <lineage>
        <taxon>Bacteria</taxon>
        <taxon>Bacillati</taxon>
        <taxon>Bacillota</taxon>
        <taxon>Clostridia</taxon>
        <taxon>Eubacteriales</taxon>
        <taxon>Eubacteriaceae</taxon>
        <taxon>Eubacterium</taxon>
    </lineage>
</organism>
<dbReference type="InterPro" id="IPR016047">
    <property type="entry name" value="M23ase_b-sheet_dom"/>
</dbReference>
<dbReference type="RefSeq" id="WP_260978264.1">
    <property type="nucleotide sequence ID" value="NZ_JAODBU010000002.1"/>
</dbReference>
<dbReference type="Proteomes" id="UP001431199">
    <property type="component" value="Unassembled WGS sequence"/>
</dbReference>
<dbReference type="Gene3D" id="2.70.70.10">
    <property type="entry name" value="Glucose Permease (Domain IIA)"/>
    <property type="match status" value="1"/>
</dbReference>
<protein>
    <submittedName>
        <fullName evidence="3">M23 family metallopeptidase</fullName>
    </submittedName>
</protein>
<dbReference type="EMBL" id="JAODBU010000002">
    <property type="protein sequence ID" value="MCT7397828.1"/>
    <property type="molecule type" value="Genomic_DNA"/>
</dbReference>
<keyword evidence="1" id="KW-0812">Transmembrane</keyword>
<feature type="transmembrane region" description="Helical" evidence="1">
    <location>
        <begin position="40"/>
        <end position="73"/>
    </location>
</feature>
<dbReference type="CDD" id="cd12797">
    <property type="entry name" value="M23_peptidase"/>
    <property type="match status" value="1"/>
</dbReference>
<evidence type="ECO:0000313" key="3">
    <source>
        <dbReference type="EMBL" id="MCT7397828.1"/>
    </source>
</evidence>
<keyword evidence="4" id="KW-1185">Reference proteome</keyword>
<evidence type="ECO:0000256" key="1">
    <source>
        <dbReference type="SAM" id="Phobius"/>
    </source>
</evidence>
<accession>A0ABT2LWZ9</accession>
<comment type="caution">
    <text evidence="3">The sequence shown here is derived from an EMBL/GenBank/DDBJ whole genome shotgun (WGS) entry which is preliminary data.</text>
</comment>
<dbReference type="Pfam" id="PF01551">
    <property type="entry name" value="Peptidase_M23"/>
    <property type="match status" value="1"/>
</dbReference>
<dbReference type="InterPro" id="IPR011055">
    <property type="entry name" value="Dup_hybrid_motif"/>
</dbReference>
<proteinExistence type="predicted"/>
<keyword evidence="1" id="KW-1133">Transmembrane helix</keyword>
<sequence>MSDEQKQSSLGKKAADAAKIVADKKLGKYKRKIIVKVAKWIVAGCTAIAGICAPIFAFIYLPLIIVLAVVSMFSNLQVYKQECPELVRVFLSENYNEFEEKVKYYSEQPYVKEQIAGLAFDNAYYNLVLGGYVNADTSQIINNDLVAYNEKKDSYTVKTVMDSIEQLRKDKGNDVLSKITIKDDYLSGLSSSSLPGEENVEFEKWYPSFFYNVPAYFAYQGTVNIRTIYYLGVSNYEHNVYFSDLSKLNVPYSEYISNIRDTSGNKLELSKEKQSLVSNKDNSKYGFNTSSILVFNTKNKYEYFDNKNFYDVADSKMETYGNRIGASNTTVDEWNEVLAEYIAKYIYYVYPNRDYIMDKFLSDDANAQDCMEFLAKSYKAIASGSELEYAMKDTYTIQNGYVYGDNTENVDGTTKIQSINLKKIKPERIEYAYQNSEGAYGMYQDMFFDTSTVTKAKADMVKQLGELPTQTADGTLQIMNATYQADVELTSTDSSKETIKNGASIVLINGQLRVTLNKNCRKHLKQVYSATFSDSYISEQGWSQEVIDNLEYKANGFKKTIDINVETLSTSTETVTLNNSDVKNALNSVSSYNVNGTTLLAFLDGTVSNPSQEPLKIQYNDKACFSWHLDETRDANGEIKSYDYSIDVNFPDADKIGNNDSYRIALGIEKPEAITEAFKLLGYATEHNSLDGVSKEVDFDKIFINNNKTKENYSSDINETYITSNNLAEQVIDLIFGAETGGRASGYLSARNPISGTREKTITVGFVQWYGGRAHNILRKMCNAQKDFAKSTLGEALYDEIQGNSDWVSSCRIFSSAELDAIKKLLATDTSKTIQNEQAVIDINAYIDEYKKYGITNDKLIAYLCTIKHQSPATALTIMYQCINHYGDAAAFSSAEDGLDYLHTLTLNNEVTSKYRSHRYIPVYNAIKKLKTETEDVYEMPLAWNDNWRFEDDYGDRTLGGSYDFHQGIDLSGKAGTKIYAAKSGEVVFAGMGVSGSGYGGYGYCVCIYDGKYYALYGHMQNSPKVKKGDHVDVGQLIGYMGATGQVTGVHLHFEIMKVNTGVHNAETTIDPVTLMRIIPDLLNKHGLGNQIPSYDSIIKNALKTE</sequence>
<feature type="domain" description="M23ase beta-sheet core" evidence="2">
    <location>
        <begin position="965"/>
        <end position="1061"/>
    </location>
</feature>
<dbReference type="PANTHER" id="PTHR21666">
    <property type="entry name" value="PEPTIDASE-RELATED"/>
    <property type="match status" value="1"/>
</dbReference>
<evidence type="ECO:0000259" key="2">
    <source>
        <dbReference type="Pfam" id="PF01551"/>
    </source>
</evidence>
<dbReference type="InterPro" id="IPR050570">
    <property type="entry name" value="Cell_wall_metabolism_enzyme"/>
</dbReference>
<dbReference type="PANTHER" id="PTHR21666:SF270">
    <property type="entry name" value="MUREIN HYDROLASE ACTIVATOR ENVC"/>
    <property type="match status" value="1"/>
</dbReference>
<name>A0ABT2LWZ9_9FIRM</name>
<reference evidence="3" key="1">
    <citation type="submission" date="2022-09" db="EMBL/GenBank/DDBJ databases">
        <title>Eubacterium sp. LFL-14 isolated from human feces.</title>
        <authorList>
            <person name="Liu F."/>
        </authorList>
    </citation>
    <scope>NUCLEOTIDE SEQUENCE</scope>
    <source>
        <strain evidence="3">LFL-14</strain>
    </source>
</reference>
<dbReference type="SUPFAM" id="SSF51261">
    <property type="entry name" value="Duplicated hybrid motif"/>
    <property type="match status" value="1"/>
</dbReference>